<dbReference type="GO" id="GO:0005886">
    <property type="term" value="C:plasma membrane"/>
    <property type="evidence" value="ECO:0007669"/>
    <property type="project" value="TreeGrafter"/>
</dbReference>
<keyword evidence="4 6" id="KW-1133">Transmembrane helix</keyword>
<feature type="transmembrane region" description="Helical" evidence="6">
    <location>
        <begin position="110"/>
        <end position="133"/>
    </location>
</feature>
<feature type="transmembrane region" description="Helical" evidence="6">
    <location>
        <begin position="145"/>
        <end position="162"/>
    </location>
</feature>
<dbReference type="PANTHER" id="PTHR38459:SF1">
    <property type="entry name" value="PROPHAGE BACTOPRENOL-LINKED GLUCOSE TRANSLOCASE HOMOLOG"/>
    <property type="match status" value="1"/>
</dbReference>
<dbReference type="RefSeq" id="WP_087070487.1">
    <property type="nucleotide sequence ID" value="NZ_CAUPFC010000016.1"/>
</dbReference>
<dbReference type="EMBL" id="JAWNFY010000006">
    <property type="protein sequence ID" value="MDY5145993.1"/>
    <property type="molecule type" value="Genomic_DNA"/>
</dbReference>
<proteinExistence type="inferred from homology"/>
<keyword evidence="10" id="KW-1185">Reference proteome</keyword>
<dbReference type="GO" id="GO:0000271">
    <property type="term" value="P:polysaccharide biosynthetic process"/>
    <property type="evidence" value="ECO:0007669"/>
    <property type="project" value="InterPro"/>
</dbReference>
<keyword evidence="3 6" id="KW-0812">Transmembrane</keyword>
<feature type="transmembrane region" description="Helical" evidence="6">
    <location>
        <begin position="79"/>
        <end position="98"/>
    </location>
</feature>
<feature type="domain" description="GtrA/DPMS transmembrane" evidence="7">
    <location>
        <begin position="42"/>
        <end position="168"/>
    </location>
</feature>
<evidence type="ECO:0000313" key="8">
    <source>
        <dbReference type="EMBL" id="MDY5140627.1"/>
    </source>
</evidence>
<sequence length="172" mass="19601">MTSPAPEPTPEPRSSARARVDKLVRRLLKGQTFRQWLVEFMQFCTVGLGAYIVNVGIFNLLAHTGLVRLPGDQSMTAKVISVTLSVIFSWVANRLWTFRTQRSAEKMREFLQFVAVNLCGMAIELGCLWFSRYVLDMRSQLADNISSNVVGLILGTACRYVLYRYVVFRVRE</sequence>
<evidence type="ECO:0000256" key="4">
    <source>
        <dbReference type="ARBA" id="ARBA00022989"/>
    </source>
</evidence>
<dbReference type="Pfam" id="PF04138">
    <property type="entry name" value="GtrA_DPMS_TM"/>
    <property type="match status" value="1"/>
</dbReference>
<dbReference type="PANTHER" id="PTHR38459">
    <property type="entry name" value="PROPHAGE BACTOPRENOL-LINKED GLUCOSE TRANSLOCASE HOMOLOG"/>
    <property type="match status" value="1"/>
</dbReference>
<evidence type="ECO:0000256" key="5">
    <source>
        <dbReference type="ARBA" id="ARBA00023136"/>
    </source>
</evidence>
<comment type="similarity">
    <text evidence="2">Belongs to the GtrA family.</text>
</comment>
<protein>
    <submittedName>
        <fullName evidence="8">GtrA family protein</fullName>
    </submittedName>
</protein>
<keyword evidence="5 6" id="KW-0472">Membrane</keyword>
<evidence type="ECO:0000256" key="1">
    <source>
        <dbReference type="ARBA" id="ARBA00004141"/>
    </source>
</evidence>
<name>A0AAW9HC15_9ACTO</name>
<reference evidence="8 10" key="1">
    <citation type="submission" date="2023-10" db="EMBL/GenBank/DDBJ databases">
        <title>Whole Genome based description of the genera Actinobaculum and Actinotignum reveals a complex phylogenetic relationship within the species included in the genus Actinotignum.</title>
        <authorList>
            <person name="Jensen C.S."/>
            <person name="Dargis R."/>
            <person name="Kemp M."/>
            <person name="Christensen J.J."/>
        </authorList>
    </citation>
    <scope>NUCLEOTIDE SEQUENCE</scope>
    <source>
        <strain evidence="9 10">SLA_B089</strain>
        <strain evidence="8">SLA_B245</strain>
    </source>
</reference>
<evidence type="ECO:0000256" key="2">
    <source>
        <dbReference type="ARBA" id="ARBA00009399"/>
    </source>
</evidence>
<evidence type="ECO:0000256" key="3">
    <source>
        <dbReference type="ARBA" id="ARBA00022692"/>
    </source>
</evidence>
<dbReference type="Proteomes" id="UP001284901">
    <property type="component" value="Unassembled WGS sequence"/>
</dbReference>
<comment type="subcellular location">
    <subcellularLocation>
        <location evidence="1">Membrane</location>
        <topology evidence="1">Multi-pass membrane protein</topology>
    </subcellularLocation>
</comment>
<feature type="transmembrane region" description="Helical" evidence="6">
    <location>
        <begin position="36"/>
        <end position="59"/>
    </location>
</feature>
<comment type="caution">
    <text evidence="8">The sequence shown here is derived from an EMBL/GenBank/DDBJ whole genome shotgun (WGS) entry which is preliminary data.</text>
</comment>
<dbReference type="InterPro" id="IPR007267">
    <property type="entry name" value="GtrA_DPMS_TM"/>
</dbReference>
<evidence type="ECO:0000259" key="7">
    <source>
        <dbReference type="Pfam" id="PF04138"/>
    </source>
</evidence>
<dbReference type="GeneID" id="92814631"/>
<dbReference type="Proteomes" id="UP001288320">
    <property type="component" value="Unassembled WGS sequence"/>
</dbReference>
<dbReference type="EMBL" id="JAWNFV010000008">
    <property type="protein sequence ID" value="MDY5140627.1"/>
    <property type="molecule type" value="Genomic_DNA"/>
</dbReference>
<organism evidence="8 11">
    <name type="scientific">Actinotignum timonense</name>
    <dbReference type="NCBI Taxonomy" id="1870995"/>
    <lineage>
        <taxon>Bacteria</taxon>
        <taxon>Bacillati</taxon>
        <taxon>Actinomycetota</taxon>
        <taxon>Actinomycetes</taxon>
        <taxon>Actinomycetales</taxon>
        <taxon>Actinomycetaceae</taxon>
        <taxon>Actinotignum</taxon>
    </lineage>
</organism>
<evidence type="ECO:0000313" key="9">
    <source>
        <dbReference type="EMBL" id="MDY5145993.1"/>
    </source>
</evidence>
<dbReference type="InterPro" id="IPR051401">
    <property type="entry name" value="GtrA_CellWall_Glycosyl"/>
</dbReference>
<evidence type="ECO:0000256" key="6">
    <source>
        <dbReference type="SAM" id="Phobius"/>
    </source>
</evidence>
<accession>A0AAW9HC15</accession>
<evidence type="ECO:0000313" key="11">
    <source>
        <dbReference type="Proteomes" id="UP001288320"/>
    </source>
</evidence>
<gene>
    <name evidence="8" type="ORF">R6G74_04790</name>
    <name evidence="9" type="ORF">R6P33_02995</name>
</gene>
<dbReference type="AlphaFoldDB" id="A0AAW9HC15"/>
<evidence type="ECO:0000313" key="10">
    <source>
        <dbReference type="Proteomes" id="UP001284901"/>
    </source>
</evidence>